<gene>
    <name evidence="4" type="ORF">MM415A00105_0032</name>
    <name evidence="2" type="ORF">MM415B00347_0007</name>
    <name evidence="1" type="ORF">TM448A00170_0014</name>
    <name evidence="3" type="ORF">TM448B00479_0028</name>
</gene>
<evidence type="ECO:0000313" key="3">
    <source>
        <dbReference type="EMBL" id="QJH95619.1"/>
    </source>
</evidence>
<dbReference type="EMBL" id="MT143983">
    <property type="protein sequence ID" value="QJA44923.1"/>
    <property type="molecule type" value="Genomic_DNA"/>
</dbReference>
<protein>
    <submittedName>
        <fullName evidence="1">Uncharacterized protein</fullName>
    </submittedName>
</protein>
<sequence>MITIKDVIGIESHKDTLVLKTKSGIDICFQQDAGPNYIDVESYLEDNGQDLCIVVNIKWDDSNIES</sequence>
<dbReference type="EMBL" id="MT145188">
    <property type="protein sequence ID" value="QJI04640.1"/>
    <property type="molecule type" value="Genomic_DNA"/>
</dbReference>
<proteinExistence type="predicted"/>
<dbReference type="AlphaFoldDB" id="A0A6H1ZAJ3"/>
<accession>A0A6H1ZAJ3</accession>
<dbReference type="EMBL" id="MT141555">
    <property type="protein sequence ID" value="QJA66439.1"/>
    <property type="molecule type" value="Genomic_DNA"/>
</dbReference>
<dbReference type="EMBL" id="MT144624">
    <property type="protein sequence ID" value="QJH95619.1"/>
    <property type="molecule type" value="Genomic_DNA"/>
</dbReference>
<evidence type="ECO:0000313" key="2">
    <source>
        <dbReference type="EMBL" id="QJA66439.1"/>
    </source>
</evidence>
<name>A0A6H1ZAJ3_9ZZZZ</name>
<organism evidence="1">
    <name type="scientific">viral metagenome</name>
    <dbReference type="NCBI Taxonomy" id="1070528"/>
    <lineage>
        <taxon>unclassified sequences</taxon>
        <taxon>metagenomes</taxon>
        <taxon>organismal metagenomes</taxon>
    </lineage>
</organism>
<reference evidence="1" key="1">
    <citation type="submission" date="2020-03" db="EMBL/GenBank/DDBJ databases">
        <title>The deep terrestrial virosphere.</title>
        <authorList>
            <person name="Holmfeldt K."/>
            <person name="Nilsson E."/>
            <person name="Simone D."/>
            <person name="Lopez-Fernandez M."/>
            <person name="Wu X."/>
            <person name="de Brujin I."/>
            <person name="Lundin D."/>
            <person name="Andersson A."/>
            <person name="Bertilsson S."/>
            <person name="Dopson M."/>
        </authorList>
    </citation>
    <scope>NUCLEOTIDE SEQUENCE</scope>
    <source>
        <strain evidence="4">MM415A00105</strain>
        <strain evidence="2">MM415B00347</strain>
        <strain evidence="1">TM448A00170</strain>
        <strain evidence="3">TM448B00479</strain>
    </source>
</reference>
<evidence type="ECO:0000313" key="1">
    <source>
        <dbReference type="EMBL" id="QJA44923.1"/>
    </source>
</evidence>
<evidence type="ECO:0000313" key="4">
    <source>
        <dbReference type="EMBL" id="QJI04640.1"/>
    </source>
</evidence>